<dbReference type="InterPro" id="IPR053182">
    <property type="entry name" value="YobU-like_regulator"/>
</dbReference>
<reference evidence="2 3" key="1">
    <citation type="submission" date="2016-11" db="EMBL/GenBank/DDBJ databases">
        <authorList>
            <person name="Jaros S."/>
            <person name="Januszkiewicz K."/>
            <person name="Wedrychowicz H."/>
        </authorList>
    </citation>
    <scope>NUCLEOTIDE SEQUENCE [LARGE SCALE GENOMIC DNA]</scope>
    <source>
        <strain evidence="2 3">DSM 3089</strain>
    </source>
</reference>
<dbReference type="SMART" id="SM00871">
    <property type="entry name" value="AraC_E_bind"/>
    <property type="match status" value="1"/>
</dbReference>
<dbReference type="InterPro" id="IPR029442">
    <property type="entry name" value="GyrI-like"/>
</dbReference>
<dbReference type="AlphaFoldDB" id="A0A1M5S268"/>
<sequence length="146" mass="16565">MKYEIVNLEEKIVVGVSAVTSNDDPNMGKIIGGLWEKLYQGGINETIKNKVNEYAIGLYSDYKYNEYLVTAGNEVSEAANEGLTIKKIPAGKYAKFSIEGHMEKAVAEAWNEIWQMNLERSYEADFEEYLNSDFNNAKIDIYISLK</sequence>
<dbReference type="Gene3D" id="3.20.80.10">
    <property type="entry name" value="Regulatory factor, effector binding domain"/>
    <property type="match status" value="1"/>
</dbReference>
<dbReference type="GO" id="GO:0003677">
    <property type="term" value="F:DNA binding"/>
    <property type="evidence" value="ECO:0007669"/>
    <property type="project" value="UniProtKB-KW"/>
</dbReference>
<proteinExistence type="predicted"/>
<organism evidence="2 3">
    <name type="scientific">Clostridium collagenovorans DSM 3089</name>
    <dbReference type="NCBI Taxonomy" id="1121306"/>
    <lineage>
        <taxon>Bacteria</taxon>
        <taxon>Bacillati</taxon>
        <taxon>Bacillota</taxon>
        <taxon>Clostridia</taxon>
        <taxon>Eubacteriales</taxon>
        <taxon>Clostridiaceae</taxon>
        <taxon>Clostridium</taxon>
    </lineage>
</organism>
<dbReference type="InterPro" id="IPR010499">
    <property type="entry name" value="AraC_E-bd"/>
</dbReference>
<dbReference type="Pfam" id="PF06445">
    <property type="entry name" value="GyrI-like"/>
    <property type="match status" value="1"/>
</dbReference>
<evidence type="ECO:0000259" key="1">
    <source>
        <dbReference type="SMART" id="SM00871"/>
    </source>
</evidence>
<accession>A0A1M5S268</accession>
<protein>
    <submittedName>
        <fullName evidence="2">Predicted transcriptional regulator YdeE, contains AraC-type DNA-binding domain</fullName>
    </submittedName>
</protein>
<evidence type="ECO:0000313" key="2">
    <source>
        <dbReference type="EMBL" id="SHH32687.1"/>
    </source>
</evidence>
<dbReference type="InterPro" id="IPR011256">
    <property type="entry name" value="Reg_factor_effector_dom_sf"/>
</dbReference>
<dbReference type="SUPFAM" id="SSF55136">
    <property type="entry name" value="Probable bacterial effector-binding domain"/>
    <property type="match status" value="1"/>
</dbReference>
<dbReference type="PANTHER" id="PTHR36444:SF2">
    <property type="entry name" value="TRANSCRIPTIONAL REGULATOR PROTEIN YOBU-RELATED"/>
    <property type="match status" value="1"/>
</dbReference>
<dbReference type="STRING" id="1121306.SAMN02745196_00017"/>
<dbReference type="RefSeq" id="WP_072828712.1">
    <property type="nucleotide sequence ID" value="NZ_FQXP01000003.1"/>
</dbReference>
<evidence type="ECO:0000313" key="3">
    <source>
        <dbReference type="Proteomes" id="UP000184526"/>
    </source>
</evidence>
<feature type="domain" description="AraC effector-binding" evidence="1">
    <location>
        <begin position="1"/>
        <end position="146"/>
    </location>
</feature>
<keyword evidence="3" id="KW-1185">Reference proteome</keyword>
<keyword evidence="2" id="KW-0238">DNA-binding</keyword>
<dbReference type="EMBL" id="FQXP01000003">
    <property type="protein sequence ID" value="SHH32687.1"/>
    <property type="molecule type" value="Genomic_DNA"/>
</dbReference>
<dbReference type="PANTHER" id="PTHR36444">
    <property type="entry name" value="TRANSCRIPTIONAL REGULATOR PROTEIN YOBU-RELATED"/>
    <property type="match status" value="1"/>
</dbReference>
<gene>
    <name evidence="2" type="ORF">SAMN02745196_00017</name>
</gene>
<name>A0A1M5S268_9CLOT</name>
<dbReference type="OrthoDB" id="9801008at2"/>
<dbReference type="Proteomes" id="UP000184526">
    <property type="component" value="Unassembled WGS sequence"/>
</dbReference>